<proteinExistence type="predicted"/>
<dbReference type="InterPro" id="IPR036969">
    <property type="entry name" value="Citrate_synthase_sf"/>
</dbReference>
<dbReference type="PANTHER" id="PTHR42871">
    <property type="entry name" value="CITRATE SYNTHASE"/>
    <property type="match status" value="1"/>
</dbReference>
<protein>
    <submittedName>
        <fullName evidence="1">Unannotated protein</fullName>
    </submittedName>
</protein>
<reference evidence="1" key="1">
    <citation type="submission" date="2020-05" db="EMBL/GenBank/DDBJ databases">
        <authorList>
            <person name="Chiriac C."/>
            <person name="Salcher M."/>
            <person name="Ghai R."/>
            <person name="Kavagutti S V."/>
        </authorList>
    </citation>
    <scope>NUCLEOTIDE SEQUENCE</scope>
</reference>
<sequence length="75" mass="8678">MWDAKKMFPNLDWFSAVAYKEMGIPTSFFTPIFVMARTAGWSAHVIEQRDDNKIIRPSAIYTGPEDLPFVPIEKR</sequence>
<dbReference type="PRINTS" id="PR00143">
    <property type="entry name" value="CITRTSNTHASE"/>
</dbReference>
<dbReference type="Gene3D" id="1.10.580.10">
    <property type="entry name" value="Citrate Synthase, domain 1"/>
    <property type="match status" value="1"/>
</dbReference>
<evidence type="ECO:0000313" key="1">
    <source>
        <dbReference type="EMBL" id="CAB4825253.1"/>
    </source>
</evidence>
<name>A0A6J6ZXE5_9ZZZZ</name>
<dbReference type="InterPro" id="IPR002020">
    <property type="entry name" value="Citrate_synthase"/>
</dbReference>
<gene>
    <name evidence="1" type="ORF">UFOPK3197_00465</name>
</gene>
<dbReference type="AlphaFoldDB" id="A0A6J6ZXE5"/>
<dbReference type="EMBL" id="CAFABI010000037">
    <property type="protein sequence ID" value="CAB4825253.1"/>
    <property type="molecule type" value="Genomic_DNA"/>
</dbReference>
<dbReference type="Pfam" id="PF00285">
    <property type="entry name" value="Citrate_synt"/>
    <property type="match status" value="1"/>
</dbReference>
<accession>A0A6J6ZXE5</accession>
<dbReference type="GO" id="GO:0046912">
    <property type="term" value="F:acyltransferase activity, acyl groups converted into alkyl on transfer"/>
    <property type="evidence" value="ECO:0007669"/>
    <property type="project" value="InterPro"/>
</dbReference>
<dbReference type="PANTHER" id="PTHR42871:SF1">
    <property type="entry name" value="CITRATE SYNTHASE"/>
    <property type="match status" value="1"/>
</dbReference>
<dbReference type="InterPro" id="IPR016142">
    <property type="entry name" value="Citrate_synth-like_lrg_a-sub"/>
</dbReference>
<organism evidence="1">
    <name type="scientific">freshwater metagenome</name>
    <dbReference type="NCBI Taxonomy" id="449393"/>
    <lineage>
        <taxon>unclassified sequences</taxon>
        <taxon>metagenomes</taxon>
        <taxon>ecological metagenomes</taxon>
    </lineage>
</organism>
<dbReference type="SUPFAM" id="SSF48256">
    <property type="entry name" value="Citrate synthase"/>
    <property type="match status" value="1"/>
</dbReference>